<evidence type="ECO:0008006" key="5">
    <source>
        <dbReference type="Google" id="ProtNLM"/>
    </source>
</evidence>
<dbReference type="Proteomes" id="UP000327013">
    <property type="component" value="Chromosome 5"/>
</dbReference>
<gene>
    <name evidence="3" type="ORF">FH972_011865</name>
</gene>
<dbReference type="Gene3D" id="3.10.180.10">
    <property type="entry name" value="2,3-Dihydroxybiphenyl 1,2-Dioxygenase, domain 1"/>
    <property type="match status" value="1"/>
</dbReference>
<dbReference type="InterPro" id="IPR054576">
    <property type="entry name" value="At5g48480-like_N"/>
</dbReference>
<feature type="domain" description="Glyoxalase At5g48480-like N-terminal" evidence="2">
    <location>
        <begin position="1"/>
        <end position="30"/>
    </location>
</feature>
<dbReference type="AlphaFoldDB" id="A0A5N6R504"/>
<feature type="domain" description="Glyoxalase At5g48480-like C-terminal" evidence="1">
    <location>
        <begin position="48"/>
        <end position="76"/>
    </location>
</feature>
<dbReference type="Pfam" id="PF22650">
    <property type="entry name" value="At5g48480-like_C"/>
    <property type="match status" value="1"/>
</dbReference>
<organism evidence="3 4">
    <name type="scientific">Carpinus fangiana</name>
    <dbReference type="NCBI Taxonomy" id="176857"/>
    <lineage>
        <taxon>Eukaryota</taxon>
        <taxon>Viridiplantae</taxon>
        <taxon>Streptophyta</taxon>
        <taxon>Embryophyta</taxon>
        <taxon>Tracheophyta</taxon>
        <taxon>Spermatophyta</taxon>
        <taxon>Magnoliopsida</taxon>
        <taxon>eudicotyledons</taxon>
        <taxon>Gunneridae</taxon>
        <taxon>Pentapetalae</taxon>
        <taxon>rosids</taxon>
        <taxon>fabids</taxon>
        <taxon>Fagales</taxon>
        <taxon>Betulaceae</taxon>
        <taxon>Carpinus</taxon>
    </lineage>
</organism>
<name>A0A5N6R504_9ROSI</name>
<dbReference type="EMBL" id="CM017325">
    <property type="protein sequence ID" value="KAE8054988.1"/>
    <property type="molecule type" value="Genomic_DNA"/>
</dbReference>
<reference evidence="3 4" key="1">
    <citation type="submission" date="2019-06" db="EMBL/GenBank/DDBJ databases">
        <title>A chromosomal-level reference genome of Carpinus fangiana (Coryloideae, Betulaceae).</title>
        <authorList>
            <person name="Yang X."/>
            <person name="Wang Z."/>
            <person name="Zhang L."/>
            <person name="Hao G."/>
            <person name="Liu J."/>
            <person name="Yang Y."/>
        </authorList>
    </citation>
    <scope>NUCLEOTIDE SEQUENCE [LARGE SCALE GENOMIC DNA]</scope>
    <source>
        <strain evidence="3">Cfa_2016G</strain>
        <tissue evidence="3">Leaf</tissue>
    </source>
</reference>
<accession>A0A5N6R504</accession>
<sequence>MHPKRKAEQELPQVLPAPLKFGGSTILVSDDCVDDSATPAKIEWTGITLCLETENVEAAIAKAVKAGAVAVGEIEDGEGACWGGRVRKIGDALKPCFILVSFVRLLHLPVRSATLSLRPNILHFPTSRSVGSALVHRWVLEFYFPGSSHVSLPSLQATQLLNASSCSAIILLLVLARVHLALRGIESMSTSLSNKRSKTLTPDVEDVGGDHDFDNYTSWTAKKAEGGDAALQSFQECMVHLNGYHDFGKIDDGVYLRAMSSFQTETWSKTAFLIVVQRCWLTWLTNNFGGGPGHGALATDFPVSSHHRLLMKPLDGGHRTVQNSQEDTVVENLEKTPSLESILERSMVGMRWGPGRESGLRSKRTLGR</sequence>
<evidence type="ECO:0000259" key="2">
    <source>
        <dbReference type="Pfam" id="PF22656"/>
    </source>
</evidence>
<proteinExistence type="predicted"/>
<keyword evidence="4" id="KW-1185">Reference proteome</keyword>
<dbReference type="PANTHER" id="PTHR34109">
    <property type="entry name" value="BNAUNNG04460D PROTEIN-RELATED"/>
    <property type="match status" value="1"/>
</dbReference>
<dbReference type="InterPro" id="IPR029068">
    <property type="entry name" value="Glyas_Bleomycin-R_OHBP_Dase"/>
</dbReference>
<evidence type="ECO:0000313" key="4">
    <source>
        <dbReference type="Proteomes" id="UP000327013"/>
    </source>
</evidence>
<dbReference type="InterPro" id="IPR054575">
    <property type="entry name" value="At5g48480-like_C"/>
</dbReference>
<dbReference type="SUPFAM" id="SSF54593">
    <property type="entry name" value="Glyoxalase/Bleomycin resistance protein/Dihydroxybiphenyl dioxygenase"/>
    <property type="match status" value="1"/>
</dbReference>
<evidence type="ECO:0000313" key="3">
    <source>
        <dbReference type="EMBL" id="KAE8054988.1"/>
    </source>
</evidence>
<dbReference type="Pfam" id="PF22656">
    <property type="entry name" value="At5g48480-like_N"/>
    <property type="match status" value="1"/>
</dbReference>
<evidence type="ECO:0000259" key="1">
    <source>
        <dbReference type="Pfam" id="PF22650"/>
    </source>
</evidence>
<dbReference type="PANTHER" id="PTHR34109:SF1">
    <property type="entry name" value="VOC DOMAIN-CONTAINING PROTEIN"/>
    <property type="match status" value="1"/>
</dbReference>
<protein>
    <recommendedName>
        <fullName evidence="5">Glyoxalase-like domain-containing protein</fullName>
    </recommendedName>
</protein>